<evidence type="ECO:0000313" key="2">
    <source>
        <dbReference type="Proteomes" id="UP000215224"/>
    </source>
</evidence>
<protein>
    <recommendedName>
        <fullName evidence="3">Thiopeptide-type bacteriocin biosynthesis domain-containing protein</fullName>
    </recommendedName>
</protein>
<proteinExistence type="predicted"/>
<dbReference type="Proteomes" id="UP000215224">
    <property type="component" value="Chromosome"/>
</dbReference>
<dbReference type="AlphaFoldDB" id="A0A223KNK6"/>
<keyword evidence="2" id="KW-1185">Reference proteome</keyword>
<evidence type="ECO:0000313" key="1">
    <source>
        <dbReference type="EMBL" id="AST91029.1"/>
    </source>
</evidence>
<reference evidence="1 2" key="1">
    <citation type="submission" date="2016-12" db="EMBL/GenBank/DDBJ databases">
        <title>The whole genome sequencing and assembly of Bacillus cohnii DSM 6307T strain.</title>
        <authorList>
            <person name="Lee Y.-J."/>
            <person name="Yi H."/>
            <person name="Bahn Y.-S."/>
            <person name="Kim J.F."/>
            <person name="Lee D.-W."/>
        </authorList>
    </citation>
    <scope>NUCLEOTIDE SEQUENCE [LARGE SCALE GENOMIC DNA]</scope>
    <source>
        <strain evidence="1 2">DSM 6307</strain>
    </source>
</reference>
<sequence length="382" mass="45335">MNFDHPNGQRINFTIFYNSNSSNLYTDCFQPISKKLEQEGFPKYYLKRNWIGGPNYTLKVMDEEGTFPISLMKEVEEMFLQFVSHNPSPPLDELLYRKKIEKIAHFENRKVKDLIRNNTVLTEVDKEMIEKETFENLQQLKSYEDLCCQMTQHVLSIQAKCLTRKEMDKEVFCMLIVLACHFPKWRSANNPNLQLHGFVSYYSHYVGFLHSLSMENKDKVETSFRMKFEASEEEYRSYTKEIIDRLKGKKEDVLQKWVEYLQYNWPKVQALYQDGAITYNSPYSTKEYDIEQYSEGHKNLMSNPTNLKELAEHEHFSTYRWILNVFYAHFPLLNTAALTKFYNTYALSTLYLKDNQLFDPLFHQFSKGVAKTDENVLSTVEK</sequence>
<dbReference type="RefSeq" id="WP_066415887.1">
    <property type="nucleotide sequence ID" value="NZ_CP018866.1"/>
</dbReference>
<dbReference type="EMBL" id="CP018866">
    <property type="protein sequence ID" value="AST91029.1"/>
    <property type="molecule type" value="Genomic_DNA"/>
</dbReference>
<accession>A0A223KNK6</accession>
<evidence type="ECO:0008006" key="3">
    <source>
        <dbReference type="Google" id="ProtNLM"/>
    </source>
</evidence>
<dbReference type="STRING" id="1314751.GCA_001591425_02204"/>
<organism evidence="1 2">
    <name type="scientific">Sutcliffiella cohnii</name>
    <dbReference type="NCBI Taxonomy" id="33932"/>
    <lineage>
        <taxon>Bacteria</taxon>
        <taxon>Bacillati</taxon>
        <taxon>Bacillota</taxon>
        <taxon>Bacilli</taxon>
        <taxon>Bacillales</taxon>
        <taxon>Bacillaceae</taxon>
        <taxon>Sutcliffiella</taxon>
    </lineage>
</organism>
<dbReference type="KEGG" id="bcoh:BC6307_06920"/>
<gene>
    <name evidence="1" type="ORF">BC6307_06920</name>
</gene>
<name>A0A223KNK6_9BACI</name>